<dbReference type="AlphaFoldDB" id="A0A0D3BDJ4"/>
<dbReference type="PANTHER" id="PTHR21021">
    <property type="entry name" value="GAF/PUTATIVE CYTOSKELETAL PROTEIN"/>
    <property type="match status" value="1"/>
</dbReference>
<dbReference type="Pfam" id="PF04176">
    <property type="entry name" value="TIP41"/>
    <property type="match status" value="1"/>
</dbReference>
<dbReference type="EnsemblPlants" id="Bo3g086930.1">
    <property type="protein sequence ID" value="Bo3g086930.1"/>
    <property type="gene ID" value="Bo3g086930"/>
</dbReference>
<dbReference type="STRING" id="109376.A0A0D3BDJ4"/>
<dbReference type="PANTHER" id="PTHR21021:SF16">
    <property type="entry name" value="TIP41-LIKE PROTEIN"/>
    <property type="match status" value="1"/>
</dbReference>
<dbReference type="GO" id="GO:0031929">
    <property type="term" value="P:TOR signaling"/>
    <property type="evidence" value="ECO:0007669"/>
    <property type="project" value="TreeGrafter"/>
</dbReference>
<name>A0A0D3BDJ4_BRAOL</name>
<evidence type="ECO:0000313" key="2">
    <source>
        <dbReference type="EnsemblPlants" id="Bo3g086930.1"/>
    </source>
</evidence>
<dbReference type="Gramene" id="Bo3g086930.1">
    <property type="protein sequence ID" value="Bo3g086930.1"/>
    <property type="gene ID" value="Bo3g086930"/>
</dbReference>
<sequence length="147" mass="16279">MCIVVRWEEKLKMSHLAEMVFGENALVLKHLGSNTKIHFNGFDALAGWKQEGLTPVEVPAAAKWKFRSKPSQQVILDYDYTFTTPYCGSGVVEKDQETVVLYEDELAANGVSLLTVKVARLTTELKDKVAHVGASLVNECASDEYGL</sequence>
<evidence type="ECO:0000256" key="1">
    <source>
        <dbReference type="ARBA" id="ARBA00006658"/>
    </source>
</evidence>
<reference evidence="2 3" key="1">
    <citation type="journal article" date="2014" name="Genome Biol.">
        <title>Transcriptome and methylome profiling reveals relics of genome dominance in the mesopolyploid Brassica oleracea.</title>
        <authorList>
            <person name="Parkin I.A."/>
            <person name="Koh C."/>
            <person name="Tang H."/>
            <person name="Robinson S.J."/>
            <person name="Kagale S."/>
            <person name="Clarke W.E."/>
            <person name="Town C.D."/>
            <person name="Nixon J."/>
            <person name="Krishnakumar V."/>
            <person name="Bidwell S.L."/>
            <person name="Denoeud F."/>
            <person name="Belcram H."/>
            <person name="Links M.G."/>
            <person name="Just J."/>
            <person name="Clarke C."/>
            <person name="Bender T."/>
            <person name="Huebert T."/>
            <person name="Mason A.S."/>
            <person name="Pires J.C."/>
            <person name="Barker G."/>
            <person name="Moore J."/>
            <person name="Walley P.G."/>
            <person name="Manoli S."/>
            <person name="Batley J."/>
            <person name="Edwards D."/>
            <person name="Nelson M.N."/>
            <person name="Wang X."/>
            <person name="Paterson A.H."/>
            <person name="King G."/>
            <person name="Bancroft I."/>
            <person name="Chalhoub B."/>
            <person name="Sharpe A.G."/>
        </authorList>
    </citation>
    <scope>NUCLEOTIDE SEQUENCE</scope>
    <source>
        <strain evidence="2 3">cv. TO1000</strain>
    </source>
</reference>
<dbReference type="HOGENOM" id="CLU_1770617_0_0_1"/>
<dbReference type="InterPro" id="IPR007303">
    <property type="entry name" value="TIP41-like"/>
</dbReference>
<evidence type="ECO:0008006" key="4">
    <source>
        <dbReference type="Google" id="ProtNLM"/>
    </source>
</evidence>
<dbReference type="eggNOG" id="KOG3224">
    <property type="taxonomic scope" value="Eukaryota"/>
</dbReference>
<comment type="similarity">
    <text evidence="1">Belongs to the TIP41 family.</text>
</comment>
<dbReference type="OMA" id="WKQEGLT"/>
<evidence type="ECO:0000313" key="3">
    <source>
        <dbReference type="Proteomes" id="UP000032141"/>
    </source>
</evidence>
<dbReference type="Proteomes" id="UP000032141">
    <property type="component" value="Chromosome C3"/>
</dbReference>
<reference evidence="2" key="2">
    <citation type="submission" date="2015-03" db="UniProtKB">
        <authorList>
            <consortium name="EnsemblPlants"/>
        </authorList>
    </citation>
    <scope>IDENTIFICATION</scope>
</reference>
<organism evidence="2 3">
    <name type="scientific">Brassica oleracea var. oleracea</name>
    <dbReference type="NCBI Taxonomy" id="109376"/>
    <lineage>
        <taxon>Eukaryota</taxon>
        <taxon>Viridiplantae</taxon>
        <taxon>Streptophyta</taxon>
        <taxon>Embryophyta</taxon>
        <taxon>Tracheophyta</taxon>
        <taxon>Spermatophyta</taxon>
        <taxon>Magnoliopsida</taxon>
        <taxon>eudicotyledons</taxon>
        <taxon>Gunneridae</taxon>
        <taxon>Pentapetalae</taxon>
        <taxon>rosids</taxon>
        <taxon>malvids</taxon>
        <taxon>Brassicales</taxon>
        <taxon>Brassicaceae</taxon>
        <taxon>Brassiceae</taxon>
        <taxon>Brassica</taxon>
    </lineage>
</organism>
<keyword evidence="3" id="KW-1185">Reference proteome</keyword>
<proteinExistence type="inferred from homology"/>
<dbReference type="GO" id="GO:0005829">
    <property type="term" value="C:cytosol"/>
    <property type="evidence" value="ECO:0007669"/>
    <property type="project" value="TreeGrafter"/>
</dbReference>
<accession>A0A0D3BDJ4</accession>
<protein>
    <recommendedName>
        <fullName evidence="4">TIP41-like protein</fullName>
    </recommendedName>
</protein>
<dbReference type="InterPro" id="IPR051330">
    <property type="entry name" value="Phosphatase_reg/MetRdx"/>
</dbReference>